<feature type="domain" description="Pyrrolo-quinoline quinone repeat" evidence="1">
    <location>
        <begin position="16"/>
        <end position="162"/>
    </location>
</feature>
<dbReference type="AlphaFoldDB" id="A0A4D6HC27"/>
<organism evidence="2 3">
    <name type="scientific">Halapricum salinum</name>
    <dbReference type="NCBI Taxonomy" id="1457250"/>
    <lineage>
        <taxon>Archaea</taxon>
        <taxon>Methanobacteriati</taxon>
        <taxon>Methanobacteriota</taxon>
        <taxon>Stenosarchaea group</taxon>
        <taxon>Halobacteria</taxon>
        <taxon>Halobacteriales</taxon>
        <taxon>Haloarculaceae</taxon>
        <taxon>Halapricum</taxon>
    </lineage>
</organism>
<name>A0A4D6HC27_9EURY</name>
<evidence type="ECO:0000313" key="2">
    <source>
        <dbReference type="EMBL" id="QCC50267.1"/>
    </source>
</evidence>
<dbReference type="EMBL" id="CP031310">
    <property type="protein sequence ID" value="QCC50267.1"/>
    <property type="molecule type" value="Genomic_DNA"/>
</dbReference>
<evidence type="ECO:0000259" key="1">
    <source>
        <dbReference type="Pfam" id="PF13360"/>
    </source>
</evidence>
<dbReference type="InterPro" id="IPR018391">
    <property type="entry name" value="PQQ_b-propeller_rpt"/>
</dbReference>
<keyword evidence="3" id="KW-1185">Reference proteome</keyword>
<dbReference type="InterPro" id="IPR011047">
    <property type="entry name" value="Quinoprotein_ADH-like_sf"/>
</dbReference>
<feature type="domain" description="Pyrrolo-quinoline quinone repeat" evidence="1">
    <location>
        <begin position="228"/>
        <end position="395"/>
    </location>
</feature>
<sequence>MRYEDIFTSGSTITEPYQTGDSLVCTFQTGDSIYSIDSQTGEKNGVANQLGELTTSFRYQGTVYVGTNSGNAYAIDANTGNKQWSYTEPANRIFVYPPYLNDNIPIFSSNTLYIVDRRTGTEQWQWANTNGGSWFPDNDTVYIGDNNLYAVDATTGAEQWTYEEPLGPIGQIEVVNGTVYVEDDVHVLYAVNATSGTEEWRYDVSNDFLIDGFDEESGILYFVTLPDDSQHDVYAIDMADGSELWAADGSGQAQLRGIVNGASYLTIDGMVLAVDGKTGNIQWTYSKPSADVIFGEDHITNGTVYMDDNSNVYAVDAETGNERWVYTGLSDSGSSYIREVTNETVYVEENVDNSENAYAVDAESGNEQWSVTGSSDASIGTVINGFAYVSLDEIVFKIAPDQDPSWSYTASNEPSAVDVVDGTVYIRDNGTDSDSYLYAVNAETGNEEWNYGILSEFINNVNIKPIITNEGISVNSNGDIIQTGGQATIDISALQVNEIEIEGLWTDWDSLVNKNLDGGTANNNIANDGIFRIEWGSTQGEVTPSIVIAPPQDTYIGGEYVVTVTGTDGTNSDTDEAIIEIA</sequence>
<gene>
    <name evidence="2" type="ORF">DV733_03020</name>
</gene>
<dbReference type="SMART" id="SM00564">
    <property type="entry name" value="PQQ"/>
    <property type="match status" value="10"/>
</dbReference>
<dbReference type="STRING" id="1457250.GCA_000755225_02900"/>
<evidence type="ECO:0000313" key="3">
    <source>
        <dbReference type="Proteomes" id="UP000296706"/>
    </source>
</evidence>
<dbReference type="Gene3D" id="2.40.128.630">
    <property type="match status" value="1"/>
</dbReference>
<dbReference type="InterPro" id="IPR015943">
    <property type="entry name" value="WD40/YVTN_repeat-like_dom_sf"/>
</dbReference>
<accession>A0A4D6HC27</accession>
<dbReference type="Proteomes" id="UP000296706">
    <property type="component" value="Chromosome"/>
</dbReference>
<dbReference type="PANTHER" id="PTHR34512:SF30">
    <property type="entry name" value="OUTER MEMBRANE PROTEIN ASSEMBLY FACTOR BAMB"/>
    <property type="match status" value="1"/>
</dbReference>
<dbReference type="RefSeq" id="WP_079979412.1">
    <property type="nucleotide sequence ID" value="NZ_CP031310.1"/>
</dbReference>
<dbReference type="SUPFAM" id="SSF50998">
    <property type="entry name" value="Quinoprotein alcohol dehydrogenase-like"/>
    <property type="match status" value="1"/>
</dbReference>
<proteinExistence type="predicted"/>
<dbReference type="KEGG" id="hsn:DV733_03020"/>
<dbReference type="Gene3D" id="2.40.10.480">
    <property type="match status" value="1"/>
</dbReference>
<dbReference type="PANTHER" id="PTHR34512">
    <property type="entry name" value="CELL SURFACE PROTEIN"/>
    <property type="match status" value="1"/>
</dbReference>
<dbReference type="GeneID" id="39846803"/>
<dbReference type="Pfam" id="PF13360">
    <property type="entry name" value="PQQ_2"/>
    <property type="match status" value="2"/>
</dbReference>
<reference evidence="2 3" key="1">
    <citation type="journal article" date="2019" name="Nat. Commun.">
        <title>A new type of DNA phosphorothioation-based antiviral system in archaea.</title>
        <authorList>
            <person name="Xiong L."/>
            <person name="Liu S."/>
            <person name="Chen S."/>
            <person name="Xiao Y."/>
            <person name="Zhu B."/>
            <person name="Gao Y."/>
            <person name="Zhang Y."/>
            <person name="Chen B."/>
            <person name="Luo J."/>
            <person name="Deng Z."/>
            <person name="Chen X."/>
            <person name="Wang L."/>
            <person name="Chen S."/>
        </authorList>
    </citation>
    <scope>NUCLEOTIDE SEQUENCE [LARGE SCALE GENOMIC DNA]</scope>
    <source>
        <strain evidence="2 3">CBA1105</strain>
    </source>
</reference>
<dbReference type="Gene3D" id="2.130.10.10">
    <property type="entry name" value="YVTN repeat-like/Quinoprotein amine dehydrogenase"/>
    <property type="match status" value="1"/>
</dbReference>
<protein>
    <recommendedName>
        <fullName evidence="1">Pyrrolo-quinoline quinone repeat domain-containing protein</fullName>
    </recommendedName>
</protein>
<dbReference type="InterPro" id="IPR002372">
    <property type="entry name" value="PQQ_rpt_dom"/>
</dbReference>
<dbReference type="OrthoDB" id="136681at2157"/>